<gene>
    <name evidence="1" type="ORF">LR394_40325</name>
</gene>
<dbReference type="RefSeq" id="WP_231450009.1">
    <property type="nucleotide sequence ID" value="NZ_JAJOMB010000046.1"/>
</dbReference>
<feature type="non-terminal residue" evidence="1">
    <location>
        <position position="1"/>
    </location>
</feature>
<sequence length="75" mass="8095">ATYRTRTDDLLITKSRYKLPLTCGNVHLNLSRDTSGTERLKQSADCFSLPSCSTVTGSGKTKAPHHFGGELLALG</sequence>
<dbReference type="EMBL" id="JAJOMB010000046">
    <property type="protein sequence ID" value="MCD5317157.1"/>
    <property type="molecule type" value="Genomic_DNA"/>
</dbReference>
<reference evidence="1" key="1">
    <citation type="submission" date="2021-11" db="EMBL/GenBank/DDBJ databases">
        <title>Streptomyces corallinus and Kineosporia corallina sp. nov., two new coral-derived marine actinobacteria.</title>
        <authorList>
            <person name="Buangrab K."/>
            <person name="Sutthacheep M."/>
            <person name="Yeemin T."/>
            <person name="Harunari E."/>
            <person name="Igarashi Y."/>
            <person name="Sripreechasak P."/>
            <person name="Kanchanasin P."/>
            <person name="Tanasupawat S."/>
            <person name="Phongsopitanun W."/>
        </authorList>
    </citation>
    <scope>NUCLEOTIDE SEQUENCE</scope>
    <source>
        <strain evidence="1">JCM 31032</strain>
    </source>
</reference>
<protein>
    <submittedName>
        <fullName evidence="1">Uncharacterized protein</fullName>
    </submittedName>
</protein>
<dbReference type="Proteomes" id="UP001138997">
    <property type="component" value="Unassembled WGS sequence"/>
</dbReference>
<proteinExistence type="predicted"/>
<dbReference type="AlphaFoldDB" id="A0A9X1SYE8"/>
<comment type="caution">
    <text evidence="1">The sequence shown here is derived from an EMBL/GenBank/DDBJ whole genome shotgun (WGS) entry which is preliminary data.</text>
</comment>
<keyword evidence="2" id="KW-1185">Reference proteome</keyword>
<organism evidence="1 2">
    <name type="scientific">Kineosporia babensis</name>
    <dbReference type="NCBI Taxonomy" id="499548"/>
    <lineage>
        <taxon>Bacteria</taxon>
        <taxon>Bacillati</taxon>
        <taxon>Actinomycetota</taxon>
        <taxon>Actinomycetes</taxon>
        <taxon>Kineosporiales</taxon>
        <taxon>Kineosporiaceae</taxon>
        <taxon>Kineosporia</taxon>
    </lineage>
</organism>
<accession>A0A9X1SYE8</accession>
<evidence type="ECO:0000313" key="1">
    <source>
        <dbReference type="EMBL" id="MCD5317157.1"/>
    </source>
</evidence>
<evidence type="ECO:0000313" key="2">
    <source>
        <dbReference type="Proteomes" id="UP001138997"/>
    </source>
</evidence>
<name>A0A9X1SYE8_9ACTN</name>